<feature type="region of interest" description="Disordered" evidence="1">
    <location>
        <begin position="140"/>
        <end position="166"/>
    </location>
</feature>
<evidence type="ECO:0000256" key="1">
    <source>
        <dbReference type="SAM" id="MobiDB-lite"/>
    </source>
</evidence>
<organism evidence="3 4">
    <name type="scientific">Blomia tropicalis</name>
    <name type="common">Mite</name>
    <dbReference type="NCBI Taxonomy" id="40697"/>
    <lineage>
        <taxon>Eukaryota</taxon>
        <taxon>Metazoa</taxon>
        <taxon>Ecdysozoa</taxon>
        <taxon>Arthropoda</taxon>
        <taxon>Chelicerata</taxon>
        <taxon>Arachnida</taxon>
        <taxon>Acari</taxon>
        <taxon>Acariformes</taxon>
        <taxon>Sarcoptiformes</taxon>
        <taxon>Astigmata</taxon>
        <taxon>Glycyphagoidea</taxon>
        <taxon>Echimyopodidae</taxon>
        <taxon>Blomia</taxon>
    </lineage>
</organism>
<gene>
    <name evidence="3" type="ORF">RDWZM_009165</name>
</gene>
<accession>A0A9Q0M3F3</accession>
<feature type="compositionally biased region" description="Low complexity" evidence="1">
    <location>
        <begin position="156"/>
        <end position="166"/>
    </location>
</feature>
<keyword evidence="2" id="KW-0812">Transmembrane</keyword>
<name>A0A9Q0M3F3_BLOTA</name>
<proteinExistence type="predicted"/>
<reference evidence="3" key="1">
    <citation type="submission" date="2022-12" db="EMBL/GenBank/DDBJ databases">
        <title>Genome assemblies of Blomia tropicalis.</title>
        <authorList>
            <person name="Cui Y."/>
        </authorList>
    </citation>
    <scope>NUCLEOTIDE SEQUENCE</scope>
    <source>
        <tissue evidence="3">Adult mites</tissue>
    </source>
</reference>
<feature type="region of interest" description="Disordered" evidence="1">
    <location>
        <begin position="185"/>
        <end position="206"/>
    </location>
</feature>
<feature type="compositionally biased region" description="Low complexity" evidence="1">
    <location>
        <begin position="140"/>
        <end position="149"/>
    </location>
</feature>
<feature type="compositionally biased region" description="Low complexity" evidence="1">
    <location>
        <begin position="196"/>
        <end position="206"/>
    </location>
</feature>
<keyword evidence="2" id="KW-1133">Transmembrane helix</keyword>
<evidence type="ECO:0000313" key="3">
    <source>
        <dbReference type="EMBL" id="KAJ6218008.1"/>
    </source>
</evidence>
<dbReference type="Proteomes" id="UP001142055">
    <property type="component" value="Chromosome 3"/>
</dbReference>
<dbReference type="AlphaFoldDB" id="A0A9Q0M3F3"/>
<keyword evidence="2" id="KW-0472">Membrane</keyword>
<dbReference type="EMBL" id="JAPWDV010000003">
    <property type="protein sequence ID" value="KAJ6218008.1"/>
    <property type="molecule type" value="Genomic_DNA"/>
</dbReference>
<feature type="transmembrane region" description="Helical" evidence="2">
    <location>
        <begin position="87"/>
        <end position="108"/>
    </location>
</feature>
<keyword evidence="4" id="KW-1185">Reference proteome</keyword>
<evidence type="ECO:0000256" key="2">
    <source>
        <dbReference type="SAM" id="Phobius"/>
    </source>
</evidence>
<sequence length="206" mass="22830">MNLFEISTHESHPQIFLSFALITTIVVTSAGKEMPTHNVTRSPIDVVTEIIHNNSSNTFNLVNHASYPSTNSSNLTALAHLIQALPFLPILIVLVLMFACLCMVLRLFSKARFRDNRSSIFVNPKTLKVAQAQERRLSQLSQLSGSGLRTPRTPCRSPIHSVRSSRSSYGSNIYPIHDPVVMHGPNPVLMKEKSRSNSISSSKLLP</sequence>
<comment type="caution">
    <text evidence="3">The sequence shown here is derived from an EMBL/GenBank/DDBJ whole genome shotgun (WGS) entry which is preliminary data.</text>
</comment>
<evidence type="ECO:0000313" key="4">
    <source>
        <dbReference type="Proteomes" id="UP001142055"/>
    </source>
</evidence>
<protein>
    <submittedName>
        <fullName evidence="3">Uncharacterized protein</fullName>
    </submittedName>
</protein>